<comment type="caution">
    <text evidence="1">The sequence shown here is derived from an EMBL/GenBank/DDBJ whole genome shotgun (WGS) entry which is preliminary data.</text>
</comment>
<name>A0AAV4NIM2_CAEEX</name>
<dbReference type="EMBL" id="BPLR01020896">
    <property type="protein sequence ID" value="GIX83703.1"/>
    <property type="molecule type" value="Genomic_DNA"/>
</dbReference>
<gene>
    <name evidence="1" type="ORF">CEXT_514761</name>
</gene>
<dbReference type="AlphaFoldDB" id="A0AAV4NIM2"/>
<proteinExistence type="predicted"/>
<sequence>MAFPRERVEMASGRRKIVKATVLKKLFRKSNKCLKPAVVGIEKKKWMVFPQGESLDGVWSWENRNCDRFEKLLGNQRVTFEQKVLNNLKKLSPVLQKETCHSGVLLL</sequence>
<evidence type="ECO:0000313" key="2">
    <source>
        <dbReference type="Proteomes" id="UP001054945"/>
    </source>
</evidence>
<accession>A0AAV4NIM2</accession>
<reference evidence="1 2" key="1">
    <citation type="submission" date="2021-06" db="EMBL/GenBank/DDBJ databases">
        <title>Caerostris extrusa draft genome.</title>
        <authorList>
            <person name="Kono N."/>
            <person name="Arakawa K."/>
        </authorList>
    </citation>
    <scope>NUCLEOTIDE SEQUENCE [LARGE SCALE GENOMIC DNA]</scope>
</reference>
<dbReference type="Proteomes" id="UP001054945">
    <property type="component" value="Unassembled WGS sequence"/>
</dbReference>
<protein>
    <submittedName>
        <fullName evidence="1">Uncharacterized protein</fullName>
    </submittedName>
</protein>
<evidence type="ECO:0000313" key="1">
    <source>
        <dbReference type="EMBL" id="GIX83703.1"/>
    </source>
</evidence>
<keyword evidence="2" id="KW-1185">Reference proteome</keyword>
<organism evidence="1 2">
    <name type="scientific">Caerostris extrusa</name>
    <name type="common">Bark spider</name>
    <name type="synonym">Caerostris bankana</name>
    <dbReference type="NCBI Taxonomy" id="172846"/>
    <lineage>
        <taxon>Eukaryota</taxon>
        <taxon>Metazoa</taxon>
        <taxon>Ecdysozoa</taxon>
        <taxon>Arthropoda</taxon>
        <taxon>Chelicerata</taxon>
        <taxon>Arachnida</taxon>
        <taxon>Araneae</taxon>
        <taxon>Araneomorphae</taxon>
        <taxon>Entelegynae</taxon>
        <taxon>Araneoidea</taxon>
        <taxon>Araneidae</taxon>
        <taxon>Caerostris</taxon>
    </lineage>
</organism>